<reference evidence="3 4" key="1">
    <citation type="submission" date="2017-07" db="EMBL/GenBank/DDBJ databases">
        <authorList>
            <person name="Talla V."/>
            <person name="Backstrom N."/>
        </authorList>
    </citation>
    <scope>NUCLEOTIDE SEQUENCE [LARGE SCALE GENOMIC DNA]</scope>
</reference>
<keyword evidence="1" id="KW-0325">Glycoprotein</keyword>
<proteinExistence type="predicted"/>
<evidence type="ECO:0000259" key="2">
    <source>
        <dbReference type="Pfam" id="PF00135"/>
    </source>
</evidence>
<gene>
    <name evidence="3" type="ORF">LSINAPIS_LOCUS102</name>
</gene>
<dbReference type="SUPFAM" id="SSF53474">
    <property type="entry name" value="alpha/beta-Hydrolases"/>
    <property type="match status" value="1"/>
</dbReference>
<keyword evidence="4" id="KW-1185">Reference proteome</keyword>
<sequence>MRLPKATVSSQNDWRTDFMEAECNVQVKIDQGILVGTTEETLFEGKIYFAFYGVPFARPPLGKLRFKNPKPPLKWKYPFDGTTEFHGACAQSHIVHKHGLYGVEDCLHLNIYTPELPKHTNTRPMRAVILWIHGYAFTSGFSHIHGPDFLIDNDIIVVTLTHRIGVFGFMKLNETDNHTNMGLKDIIRGLKWIHRNIGAFGGNNDNITIMSSGSAATFVSLLLTTKFRKLFAKVIIQSGSMFAPSLFHNDHQFEKNKLEQYLKQNGFKNISSTPSSDLLTLSSKIYNKNDFMNTQMPLIPFMPIKETNAMNSLLHQDSPEFVKTFKKFSEIPILIGFNSREGITEVVPFIHNPGYLKLLKAFKYIVPFFGGCSYKYGTQEYYDIGEVIKKRYFKDDINEQSFDDFLTYVSDLYKFPIYKFIQTYLNLSDNPMYVYKFNYVGKFNVAKATAIAGANVKIKGAAHGDEICYKELKMYTFWNDLYEKYYKPHICHGTVKEEL</sequence>
<dbReference type="Pfam" id="PF00135">
    <property type="entry name" value="COesterase"/>
    <property type="match status" value="1"/>
</dbReference>
<dbReference type="InterPro" id="IPR050309">
    <property type="entry name" value="Type-B_Carboxylest/Lipase"/>
</dbReference>
<dbReference type="Proteomes" id="UP000324832">
    <property type="component" value="Unassembled WGS sequence"/>
</dbReference>
<evidence type="ECO:0000256" key="1">
    <source>
        <dbReference type="ARBA" id="ARBA00023180"/>
    </source>
</evidence>
<name>A0A5E4PLS8_9NEOP</name>
<feature type="domain" description="Carboxylesterase type B" evidence="2">
    <location>
        <begin position="26"/>
        <end position="469"/>
    </location>
</feature>
<dbReference type="EMBL" id="FZQP02000002">
    <property type="protein sequence ID" value="VVC86246.1"/>
    <property type="molecule type" value="Genomic_DNA"/>
</dbReference>
<dbReference type="AlphaFoldDB" id="A0A5E4PLS8"/>
<protein>
    <recommendedName>
        <fullName evidence="2">Carboxylesterase type B domain-containing protein</fullName>
    </recommendedName>
</protein>
<organism evidence="3 4">
    <name type="scientific">Leptidea sinapis</name>
    <dbReference type="NCBI Taxonomy" id="189913"/>
    <lineage>
        <taxon>Eukaryota</taxon>
        <taxon>Metazoa</taxon>
        <taxon>Ecdysozoa</taxon>
        <taxon>Arthropoda</taxon>
        <taxon>Hexapoda</taxon>
        <taxon>Insecta</taxon>
        <taxon>Pterygota</taxon>
        <taxon>Neoptera</taxon>
        <taxon>Endopterygota</taxon>
        <taxon>Lepidoptera</taxon>
        <taxon>Glossata</taxon>
        <taxon>Ditrysia</taxon>
        <taxon>Papilionoidea</taxon>
        <taxon>Pieridae</taxon>
        <taxon>Dismorphiinae</taxon>
        <taxon>Leptidea</taxon>
    </lineage>
</organism>
<dbReference type="Gene3D" id="3.40.50.1820">
    <property type="entry name" value="alpha/beta hydrolase"/>
    <property type="match status" value="1"/>
</dbReference>
<accession>A0A5E4PLS8</accession>
<evidence type="ECO:0000313" key="4">
    <source>
        <dbReference type="Proteomes" id="UP000324832"/>
    </source>
</evidence>
<dbReference type="InterPro" id="IPR029058">
    <property type="entry name" value="AB_hydrolase_fold"/>
</dbReference>
<dbReference type="InterPro" id="IPR002018">
    <property type="entry name" value="CarbesteraseB"/>
</dbReference>
<dbReference type="PANTHER" id="PTHR11559">
    <property type="entry name" value="CARBOXYLESTERASE"/>
    <property type="match status" value="1"/>
</dbReference>
<evidence type="ECO:0000313" key="3">
    <source>
        <dbReference type="EMBL" id="VVC86246.1"/>
    </source>
</evidence>